<evidence type="ECO:0000256" key="11">
    <source>
        <dbReference type="ARBA" id="ARBA00038408"/>
    </source>
</evidence>
<evidence type="ECO:0000256" key="10">
    <source>
        <dbReference type="ARBA" id="ARBA00031484"/>
    </source>
</evidence>
<dbReference type="SUPFAM" id="SSF54534">
    <property type="entry name" value="FKBP-like"/>
    <property type="match status" value="1"/>
</dbReference>
<evidence type="ECO:0000256" key="7">
    <source>
        <dbReference type="ARBA" id="ARBA00023136"/>
    </source>
</evidence>
<keyword evidence="4" id="KW-0997">Cell inner membrane</keyword>
<name>A0A858SSY4_9RHOB</name>
<evidence type="ECO:0000313" key="16">
    <source>
        <dbReference type="Proteomes" id="UP000503308"/>
    </source>
</evidence>
<comment type="subcellular location">
    <subcellularLocation>
        <location evidence="1">Cell inner membrane</location>
        <topology evidence="1">Single-pass type II membrane protein</topology>
        <orientation evidence="1">Periplasmic side</orientation>
    </subcellularLocation>
</comment>
<evidence type="ECO:0000256" key="13">
    <source>
        <dbReference type="ARBA" id="ARBA00042775"/>
    </source>
</evidence>
<evidence type="ECO:0000256" key="5">
    <source>
        <dbReference type="ARBA" id="ARBA00022692"/>
    </source>
</evidence>
<dbReference type="EMBL" id="CP048788">
    <property type="protein sequence ID" value="QJF50932.1"/>
    <property type="molecule type" value="Genomic_DNA"/>
</dbReference>
<keyword evidence="6" id="KW-1133">Transmembrane helix</keyword>
<keyword evidence="5" id="KW-0812">Transmembrane</keyword>
<evidence type="ECO:0000256" key="12">
    <source>
        <dbReference type="ARBA" id="ARBA00040743"/>
    </source>
</evidence>
<dbReference type="GO" id="GO:0005886">
    <property type="term" value="C:plasma membrane"/>
    <property type="evidence" value="ECO:0007669"/>
    <property type="project" value="UniProtKB-SubCell"/>
</dbReference>
<dbReference type="InterPro" id="IPR052029">
    <property type="entry name" value="PpiD_chaperone"/>
</dbReference>
<evidence type="ECO:0000256" key="3">
    <source>
        <dbReference type="ARBA" id="ARBA00022475"/>
    </source>
</evidence>
<evidence type="ECO:0000256" key="6">
    <source>
        <dbReference type="ARBA" id="ARBA00022989"/>
    </source>
</evidence>
<proteinExistence type="inferred from homology"/>
<dbReference type="InterPro" id="IPR046357">
    <property type="entry name" value="PPIase_dom_sf"/>
</dbReference>
<dbReference type="Pfam" id="PF13145">
    <property type="entry name" value="Rotamase_2"/>
    <property type="match status" value="1"/>
</dbReference>
<evidence type="ECO:0000256" key="1">
    <source>
        <dbReference type="ARBA" id="ARBA00004382"/>
    </source>
</evidence>
<dbReference type="Pfam" id="PF13624">
    <property type="entry name" value="SurA_N_3"/>
    <property type="match status" value="1"/>
</dbReference>
<evidence type="ECO:0000256" key="4">
    <source>
        <dbReference type="ARBA" id="ARBA00022519"/>
    </source>
</evidence>
<evidence type="ECO:0000256" key="8">
    <source>
        <dbReference type="ARBA" id="ARBA00023186"/>
    </source>
</evidence>
<dbReference type="RefSeq" id="WP_169640148.1">
    <property type="nucleotide sequence ID" value="NZ_CP048788.1"/>
</dbReference>
<keyword evidence="16" id="KW-1185">Reference proteome</keyword>
<dbReference type="KEGG" id="rpon:G3256_07055"/>
<keyword evidence="7" id="KW-0472">Membrane</keyword>
<evidence type="ECO:0000256" key="9">
    <source>
        <dbReference type="ARBA" id="ARBA00030642"/>
    </source>
</evidence>
<dbReference type="Gene3D" id="1.10.4030.10">
    <property type="entry name" value="Porin chaperone SurA, peptide-binding domain"/>
    <property type="match status" value="1"/>
</dbReference>
<organism evidence="15 16">
    <name type="scientific">Roseobacter ponti</name>
    <dbReference type="NCBI Taxonomy" id="1891787"/>
    <lineage>
        <taxon>Bacteria</taxon>
        <taxon>Pseudomonadati</taxon>
        <taxon>Pseudomonadota</taxon>
        <taxon>Alphaproteobacteria</taxon>
        <taxon>Rhodobacterales</taxon>
        <taxon>Roseobacteraceae</taxon>
        <taxon>Roseobacter</taxon>
    </lineage>
</organism>
<comment type="similarity">
    <text evidence="11">Belongs to the PpiD chaperone family.</text>
</comment>
<dbReference type="InterPro" id="IPR027304">
    <property type="entry name" value="Trigger_fact/SurA_dom_sf"/>
</dbReference>
<keyword evidence="3" id="KW-1003">Cell membrane</keyword>
<dbReference type="PANTHER" id="PTHR47529">
    <property type="entry name" value="PEPTIDYL-PROLYL CIS-TRANS ISOMERASE D"/>
    <property type="match status" value="1"/>
</dbReference>
<gene>
    <name evidence="15" type="ORF">G3256_07055</name>
</gene>
<sequence length="612" mass="66953">MAAGKSISKTAMWILMGLLILGLAGFGATNLSGNIRTIGTVGDKPVPVDSYFRALQQEIRSFEQQTGQTLPFARAREIGLDRAVLQRIVEDRALDHEATEMGLSIGDENLRDRILDIPAFRGLDGTFDREGYRFALEQSGLSEAEFEEQLREEVARTLLQGAVLSGVAMPDTYVDTLINYVGARASFTWTLLGEGDLAEPVPAPDEATLRAHYDDNTDVFTLPETRRITYALLTPDMLIDEVEIEESALRELYDARSEEFNQPERRLVERLAFLDEEAAAAALASLETGATFEDLVEERGLTLQDVDLGDVARDELGDAGEAVFAAEVGAVAGPLPSPLGSALFRVNGVLPPLETSFEEAQEMLRPMLVNDRAQRLVDVQAQSFDDMLAGGATLEELATDTDMVLNEIDWTEESDEDIAGYEAFREAARAVTPEDFPEIGQLDDGGLFALRLNEVLPPRPAPFEDARAAVAAHWRAAETARLLNIEIEAALPQLKEGTDFSELGFDAVREENLLRSDYVGGTPAGFMNTVFEMQEGEVRTLDAEGGVVIVRLDSTAGPEDGAETDALREQIRAQAGQALAEDIFDIYRGDVTRRADPQINQQALQAVHVNFP</sequence>
<feature type="domain" description="PpiC" evidence="14">
    <location>
        <begin position="245"/>
        <end position="361"/>
    </location>
</feature>
<dbReference type="Gene3D" id="3.10.50.40">
    <property type="match status" value="1"/>
</dbReference>
<dbReference type="GO" id="GO:0003755">
    <property type="term" value="F:peptidyl-prolyl cis-trans isomerase activity"/>
    <property type="evidence" value="ECO:0007669"/>
    <property type="project" value="InterPro"/>
</dbReference>
<dbReference type="SUPFAM" id="SSF109998">
    <property type="entry name" value="Triger factor/SurA peptide-binding domain-like"/>
    <property type="match status" value="1"/>
</dbReference>
<protein>
    <recommendedName>
        <fullName evidence="2">Parvulin-like PPIase</fullName>
    </recommendedName>
    <alternativeName>
        <fullName evidence="9">Peptidyl-prolyl cis-trans isomerase plp</fullName>
    </alternativeName>
    <alternativeName>
        <fullName evidence="12">Periplasmic chaperone PpiD</fullName>
    </alternativeName>
    <alternativeName>
        <fullName evidence="13">Periplasmic folding chaperone</fullName>
    </alternativeName>
    <alternativeName>
        <fullName evidence="10">Rotamase plp</fullName>
    </alternativeName>
</protein>
<reference evidence="15 16" key="1">
    <citation type="submission" date="2020-02" db="EMBL/GenBank/DDBJ databases">
        <title>Genome sequence of Roseobacter ponti.</title>
        <authorList>
            <person name="Hollensteiner J."/>
            <person name="Schneider D."/>
            <person name="Poehlein A."/>
            <person name="Daniel R."/>
        </authorList>
    </citation>
    <scope>NUCLEOTIDE SEQUENCE [LARGE SCALE GENOMIC DNA]</scope>
    <source>
        <strain evidence="15 16">DSM 106830</strain>
    </source>
</reference>
<keyword evidence="8" id="KW-0143">Chaperone</keyword>
<dbReference type="InterPro" id="IPR000297">
    <property type="entry name" value="PPIase_PpiC"/>
</dbReference>
<evidence type="ECO:0000313" key="15">
    <source>
        <dbReference type="EMBL" id="QJF50932.1"/>
    </source>
</evidence>
<dbReference type="Proteomes" id="UP000503308">
    <property type="component" value="Chromosome"/>
</dbReference>
<dbReference type="PANTHER" id="PTHR47529:SF1">
    <property type="entry name" value="PERIPLASMIC CHAPERONE PPID"/>
    <property type="match status" value="1"/>
</dbReference>
<keyword evidence="15" id="KW-0413">Isomerase</keyword>
<accession>A0A858SSY4</accession>
<evidence type="ECO:0000259" key="14">
    <source>
        <dbReference type="Pfam" id="PF13145"/>
    </source>
</evidence>
<dbReference type="AlphaFoldDB" id="A0A858SSY4"/>
<evidence type="ECO:0000256" key="2">
    <source>
        <dbReference type="ARBA" id="ARBA00018370"/>
    </source>
</evidence>